<organism evidence="4 5">
    <name type="scientific">Posidoniimonas polymericola</name>
    <dbReference type="NCBI Taxonomy" id="2528002"/>
    <lineage>
        <taxon>Bacteria</taxon>
        <taxon>Pseudomonadati</taxon>
        <taxon>Planctomycetota</taxon>
        <taxon>Planctomycetia</taxon>
        <taxon>Pirellulales</taxon>
        <taxon>Lacipirellulaceae</taxon>
        <taxon>Posidoniimonas</taxon>
    </lineage>
</organism>
<dbReference type="InterPro" id="IPR010496">
    <property type="entry name" value="AL/BT2_dom"/>
</dbReference>
<comment type="caution">
    <text evidence="4">The sequence shown here is derived from an EMBL/GenBank/DDBJ whole genome shotgun (WGS) entry which is preliminary data.</text>
</comment>
<accession>A0A5C5YR00</accession>
<feature type="chain" id="PRO_5022852597" evidence="1">
    <location>
        <begin position="25"/>
        <end position="425"/>
    </location>
</feature>
<evidence type="ECO:0000259" key="3">
    <source>
        <dbReference type="Pfam" id="PF22599"/>
    </source>
</evidence>
<dbReference type="InterPro" id="IPR054384">
    <property type="entry name" value="SecDF_P1_head"/>
</dbReference>
<gene>
    <name evidence="4" type="ORF">Pla123a_20250</name>
</gene>
<dbReference type="GO" id="GO:0016787">
    <property type="term" value="F:hydrolase activity"/>
    <property type="evidence" value="ECO:0007669"/>
    <property type="project" value="InterPro"/>
</dbReference>
<dbReference type="Pfam" id="PF06439">
    <property type="entry name" value="3keto-disac_hyd"/>
    <property type="match status" value="1"/>
</dbReference>
<reference evidence="4 5" key="1">
    <citation type="submission" date="2019-02" db="EMBL/GenBank/DDBJ databases">
        <title>Deep-cultivation of Planctomycetes and their phenomic and genomic characterization uncovers novel biology.</title>
        <authorList>
            <person name="Wiegand S."/>
            <person name="Jogler M."/>
            <person name="Boedeker C."/>
            <person name="Pinto D."/>
            <person name="Vollmers J."/>
            <person name="Rivas-Marin E."/>
            <person name="Kohn T."/>
            <person name="Peeters S.H."/>
            <person name="Heuer A."/>
            <person name="Rast P."/>
            <person name="Oberbeckmann S."/>
            <person name="Bunk B."/>
            <person name="Jeske O."/>
            <person name="Meyerdierks A."/>
            <person name="Storesund J.E."/>
            <person name="Kallscheuer N."/>
            <person name="Luecker S."/>
            <person name="Lage O.M."/>
            <person name="Pohl T."/>
            <person name="Merkel B.J."/>
            <person name="Hornburger P."/>
            <person name="Mueller R.-W."/>
            <person name="Bruemmer F."/>
            <person name="Labrenz M."/>
            <person name="Spormann A.M."/>
            <person name="Op Den Camp H."/>
            <person name="Overmann J."/>
            <person name="Amann R."/>
            <person name="Jetten M.S.M."/>
            <person name="Mascher T."/>
            <person name="Medema M.H."/>
            <person name="Devos D.P."/>
            <person name="Kaster A.-K."/>
            <person name="Ovreas L."/>
            <person name="Rohde M."/>
            <person name="Galperin M.Y."/>
            <person name="Jogler C."/>
        </authorList>
    </citation>
    <scope>NUCLEOTIDE SEQUENCE [LARGE SCALE GENOMIC DNA]</scope>
    <source>
        <strain evidence="4 5">Pla123a</strain>
    </source>
</reference>
<proteinExistence type="predicted"/>
<evidence type="ECO:0000313" key="4">
    <source>
        <dbReference type="EMBL" id="TWT77364.1"/>
    </source>
</evidence>
<dbReference type="EMBL" id="SJPO01000004">
    <property type="protein sequence ID" value="TWT77364.1"/>
    <property type="molecule type" value="Genomic_DNA"/>
</dbReference>
<feature type="domain" description="3-keto-alpha-glucoside-1,2-lyase/3-keto-2-hydroxy-glucal hydratase" evidence="2">
    <location>
        <begin position="215"/>
        <end position="411"/>
    </location>
</feature>
<dbReference type="Gene3D" id="3.30.1360.200">
    <property type="match status" value="1"/>
</dbReference>
<dbReference type="AlphaFoldDB" id="A0A5C5YR00"/>
<evidence type="ECO:0000259" key="2">
    <source>
        <dbReference type="Pfam" id="PF06439"/>
    </source>
</evidence>
<name>A0A5C5YR00_9BACT</name>
<feature type="domain" description="SecDF P1 head subdomain" evidence="3">
    <location>
        <begin position="103"/>
        <end position="203"/>
    </location>
</feature>
<dbReference type="Gene3D" id="2.60.120.560">
    <property type="entry name" value="Exo-inulinase, domain 1"/>
    <property type="match status" value="1"/>
</dbReference>
<evidence type="ECO:0000256" key="1">
    <source>
        <dbReference type="SAM" id="SignalP"/>
    </source>
</evidence>
<evidence type="ECO:0000313" key="5">
    <source>
        <dbReference type="Proteomes" id="UP000318478"/>
    </source>
</evidence>
<keyword evidence="5" id="KW-1185">Reference proteome</keyword>
<sequence precursor="true">MISSRCSRHLATMVCLLAATVSPADEPAAADSGRLEFRIVAEPTREDDQSVIEVAQQLPPGQKTVTVDGEVRARWVELEDREFGPNANFGRLATRNANGAREALVLIDPLNVTEQDLAQIEKSKDETGRAAISFELNDEGADRFGRLTGDNLPDASGRARRLGVLVDGRLISAPSLRTRITSRAQISGGSMTDAEVDQLVQAISANIPPSASGESVSLFNGQDLTGWHADVPERDNNPEARMPFVVRDGMLVSLGTPGGHLITDEQHGDYRLEVEYRFAGKPGNCGVLVHASQPRALYGMFPQSLEVQMMHENAGDFWCIHEDIAVPDMVARRGPKEKWGGRDGDARRIVNLTDGSEKPLGEWNRMVVECLGNQIKVWVNGDLVNHGHDCTAKQGQIAVQAEGSEVEFRKLLLTPITELSDAAPE</sequence>
<dbReference type="Pfam" id="PF22599">
    <property type="entry name" value="SecDF_P1_head"/>
    <property type="match status" value="1"/>
</dbReference>
<dbReference type="Proteomes" id="UP000318478">
    <property type="component" value="Unassembled WGS sequence"/>
</dbReference>
<keyword evidence="1" id="KW-0732">Signal</keyword>
<feature type="signal peptide" evidence="1">
    <location>
        <begin position="1"/>
        <end position="24"/>
    </location>
</feature>
<protein>
    <submittedName>
        <fullName evidence="4">Preprotein translocase subunit SecD</fullName>
    </submittedName>
</protein>